<feature type="domain" description="Transcription activator GCR1-like" evidence="2">
    <location>
        <begin position="212"/>
        <end position="287"/>
    </location>
</feature>
<evidence type="ECO:0000256" key="1">
    <source>
        <dbReference type="SAM" id="MobiDB-lite"/>
    </source>
</evidence>
<dbReference type="GO" id="GO:0060963">
    <property type="term" value="P:positive regulation of ribosomal protein gene transcription by RNA polymerase II"/>
    <property type="evidence" value="ECO:0007669"/>
    <property type="project" value="TreeGrafter"/>
</dbReference>
<reference evidence="3 4" key="1">
    <citation type="submission" date="2015-06" db="EMBL/GenBank/DDBJ databases">
        <title>Expansion of signal transduction pathways in fungi by whole-genome duplication.</title>
        <authorList>
            <consortium name="DOE Joint Genome Institute"/>
            <person name="Corrochano L.M."/>
            <person name="Kuo A."/>
            <person name="Marcet-Houben M."/>
            <person name="Polaino S."/>
            <person name="Salamov A."/>
            <person name="Villalobos J.M."/>
            <person name="Alvarez M.I."/>
            <person name="Avalos J."/>
            <person name="Benito E.P."/>
            <person name="Benoit I."/>
            <person name="Burger G."/>
            <person name="Camino L.P."/>
            <person name="Canovas D."/>
            <person name="Cerda-Olmedo E."/>
            <person name="Cheng J.-F."/>
            <person name="Dominguez A."/>
            <person name="Elias M."/>
            <person name="Eslava A.P."/>
            <person name="Glaser F."/>
            <person name="Grimwood J."/>
            <person name="Gutierrez G."/>
            <person name="Heitman J."/>
            <person name="Henrissat B."/>
            <person name="Iturriaga E.A."/>
            <person name="Lang B.F."/>
            <person name="Lavin J.L."/>
            <person name="Lee S."/>
            <person name="Li W."/>
            <person name="Lindquist E."/>
            <person name="Lopez-Garcia S."/>
            <person name="Luque E.M."/>
            <person name="Marcos A.T."/>
            <person name="Martin J."/>
            <person name="Mccluskey K."/>
            <person name="Medina H.R."/>
            <person name="Miralles-Duran A."/>
            <person name="Miyazaki A."/>
            <person name="Munoz-Torres E."/>
            <person name="Oguiza J.A."/>
            <person name="Ohm R."/>
            <person name="Olmedo M."/>
            <person name="Orejas M."/>
            <person name="Ortiz-Castellanos L."/>
            <person name="Pisabarro A.G."/>
            <person name="Rodriguez-Romero J."/>
            <person name="Ruiz-Herrera J."/>
            <person name="Ruiz-Vazquez R."/>
            <person name="Sanz C."/>
            <person name="Schackwitz W."/>
            <person name="Schmutz J."/>
            <person name="Shahriari M."/>
            <person name="Shelest E."/>
            <person name="Silva-Franco F."/>
            <person name="Soanes D."/>
            <person name="Syed K."/>
            <person name="Tagua V.G."/>
            <person name="Talbot N.J."/>
            <person name="Thon M."/>
            <person name="De Vries R.P."/>
            <person name="Wiebenga A."/>
            <person name="Yadav J.S."/>
            <person name="Braun E.L."/>
            <person name="Baker S."/>
            <person name="Garre V."/>
            <person name="Horwitz B."/>
            <person name="Torres-Martinez S."/>
            <person name="Idnurm A."/>
            <person name="Herrera-Estrella A."/>
            <person name="Gabaldon T."/>
            <person name="Grigoriev I.V."/>
        </authorList>
    </citation>
    <scope>NUCLEOTIDE SEQUENCE [LARGE SCALE GENOMIC DNA]</scope>
    <source>
        <strain evidence="3 4">CBS 277.49</strain>
    </source>
</reference>
<dbReference type="GO" id="GO:0000981">
    <property type="term" value="F:DNA-binding transcription factor activity, RNA polymerase II-specific"/>
    <property type="evidence" value="ECO:0007669"/>
    <property type="project" value="TreeGrafter"/>
</dbReference>
<keyword evidence="4" id="KW-1185">Reference proteome</keyword>
<evidence type="ECO:0000313" key="3">
    <source>
        <dbReference type="EMBL" id="OAD04442.1"/>
    </source>
</evidence>
<dbReference type="PANTHER" id="PTHR37784:SF2">
    <property type="entry name" value="HIGH-OSMOLARITY-INDUCED TRANSCRIPTION PROTEIN 1"/>
    <property type="match status" value="1"/>
</dbReference>
<dbReference type="PANTHER" id="PTHR37784">
    <property type="entry name" value="PROTEIN MSN1"/>
    <property type="match status" value="1"/>
</dbReference>
<comment type="caution">
    <text evidence="3">The sequence shown here is derived from an EMBL/GenBank/DDBJ whole genome shotgun (WGS) entry which is preliminary data.</text>
</comment>
<feature type="compositionally biased region" description="Polar residues" evidence="1">
    <location>
        <begin position="193"/>
        <end position="202"/>
    </location>
</feature>
<sequence>MPRQTLKNKTQAEVDIIVAHENHCDELVKYIPHFLDIWRNNKRRLQQSENGAPVETVSDTDMQSQAYSDIIKNRSYNTTVTYGYRQIEFLLFCEKYYASMPLADRFQANEKTLLAFMMREKVAKKTKKTKKSKGKGKQANRASPQPPQQPLQLSVTLNGNLATSSNPSTNNIPSTSTATTSTATTSNIPIPAATTSSASNPRRFQANGAPDFKMSRGLTTVEQLHQEWYTGLGGDWPVAELEATWGTQWRLNDRKFVNIRRCVISAISDLENDLGLSTTAAIEQLQDVMARNNWSLHKLGVQLQNGNFYPCEVTKRRKLNQ</sequence>
<dbReference type="AlphaFoldDB" id="A0A162TGN9"/>
<dbReference type="InterPro" id="IPR022210">
    <property type="entry name" value="TF_GCR1-like"/>
</dbReference>
<protein>
    <recommendedName>
        <fullName evidence="2">Transcription activator GCR1-like domain-containing protein</fullName>
    </recommendedName>
</protein>
<dbReference type="InterPro" id="IPR052146">
    <property type="entry name" value="HOT1"/>
</dbReference>
<dbReference type="Pfam" id="PF12550">
    <property type="entry name" value="GCR1_C"/>
    <property type="match status" value="1"/>
</dbReference>
<feature type="compositionally biased region" description="Basic residues" evidence="1">
    <location>
        <begin position="124"/>
        <end position="138"/>
    </location>
</feature>
<evidence type="ECO:0000313" key="4">
    <source>
        <dbReference type="Proteomes" id="UP000077051"/>
    </source>
</evidence>
<evidence type="ECO:0000259" key="2">
    <source>
        <dbReference type="Pfam" id="PF12550"/>
    </source>
</evidence>
<name>A0A162TGN9_MUCCL</name>
<feature type="compositionally biased region" description="Low complexity" evidence="1">
    <location>
        <begin position="162"/>
        <end position="191"/>
    </location>
</feature>
<dbReference type="Proteomes" id="UP000077051">
    <property type="component" value="Unassembled WGS sequence"/>
</dbReference>
<dbReference type="OrthoDB" id="428577at2759"/>
<dbReference type="EMBL" id="AMYB01000003">
    <property type="protein sequence ID" value="OAD04442.1"/>
    <property type="molecule type" value="Genomic_DNA"/>
</dbReference>
<feature type="region of interest" description="Disordered" evidence="1">
    <location>
        <begin position="124"/>
        <end position="211"/>
    </location>
</feature>
<gene>
    <name evidence="3" type="ORF">MUCCIDRAFT_161181</name>
</gene>
<dbReference type="STRING" id="747725.A0A162TGN9"/>
<organism evidence="3 4">
    <name type="scientific">Mucor lusitanicus CBS 277.49</name>
    <dbReference type="NCBI Taxonomy" id="747725"/>
    <lineage>
        <taxon>Eukaryota</taxon>
        <taxon>Fungi</taxon>
        <taxon>Fungi incertae sedis</taxon>
        <taxon>Mucoromycota</taxon>
        <taxon>Mucoromycotina</taxon>
        <taxon>Mucoromycetes</taxon>
        <taxon>Mucorales</taxon>
        <taxon>Mucorineae</taxon>
        <taxon>Mucoraceae</taxon>
        <taxon>Mucor</taxon>
    </lineage>
</organism>
<dbReference type="GO" id="GO:0000978">
    <property type="term" value="F:RNA polymerase II cis-regulatory region sequence-specific DNA binding"/>
    <property type="evidence" value="ECO:0007669"/>
    <property type="project" value="TreeGrafter"/>
</dbReference>
<dbReference type="VEuPathDB" id="FungiDB:MUCCIDRAFT_161181"/>
<proteinExistence type="predicted"/>
<accession>A0A162TGN9</accession>